<evidence type="ECO:0000313" key="2">
    <source>
        <dbReference type="EMBL" id="PQM37107.1"/>
    </source>
</evidence>
<comment type="caution">
    <text evidence="2">The sequence shown here is derived from an EMBL/GenBank/DDBJ whole genome shotgun (WGS) entry which is preliminary data.</text>
</comment>
<feature type="region of interest" description="Disordered" evidence="1">
    <location>
        <begin position="55"/>
        <end position="98"/>
    </location>
</feature>
<gene>
    <name evidence="2" type="ORF">Pyn_23023</name>
</gene>
<evidence type="ECO:0000313" key="3">
    <source>
        <dbReference type="Proteomes" id="UP000250321"/>
    </source>
</evidence>
<sequence length="133" mass="14244">MQHGDYTSAPYYQYPPLQNPNPNPIPNATDTHQNPYASAPPFTISDYSLYSQSYPPYSLNPDPAPPTAPSYTPPPISSPNLQTFNPTPQPPSFPPLDPCALSTAASAAIVSSAIRSESIGSQLCHLPPQLPQP</sequence>
<protein>
    <submittedName>
        <fullName evidence="2">Protein FREE1 isoform X1</fullName>
    </submittedName>
</protein>
<organism evidence="2 3">
    <name type="scientific">Prunus yedoensis var. nudiflora</name>
    <dbReference type="NCBI Taxonomy" id="2094558"/>
    <lineage>
        <taxon>Eukaryota</taxon>
        <taxon>Viridiplantae</taxon>
        <taxon>Streptophyta</taxon>
        <taxon>Embryophyta</taxon>
        <taxon>Tracheophyta</taxon>
        <taxon>Spermatophyta</taxon>
        <taxon>Magnoliopsida</taxon>
        <taxon>eudicotyledons</taxon>
        <taxon>Gunneridae</taxon>
        <taxon>Pentapetalae</taxon>
        <taxon>rosids</taxon>
        <taxon>fabids</taxon>
        <taxon>Rosales</taxon>
        <taxon>Rosaceae</taxon>
        <taxon>Amygdaloideae</taxon>
        <taxon>Amygdaleae</taxon>
        <taxon>Prunus</taxon>
    </lineage>
</organism>
<evidence type="ECO:0000256" key="1">
    <source>
        <dbReference type="SAM" id="MobiDB-lite"/>
    </source>
</evidence>
<reference evidence="2 3" key="1">
    <citation type="submission" date="2018-02" db="EMBL/GenBank/DDBJ databases">
        <title>Draft genome of wild Prunus yedoensis var. nudiflora.</title>
        <authorList>
            <person name="Baek S."/>
            <person name="Kim J.-H."/>
            <person name="Choi K."/>
            <person name="Kim G.-B."/>
            <person name="Cho A."/>
            <person name="Jang H."/>
            <person name="Shin C.-H."/>
            <person name="Yu H.-J."/>
            <person name="Mun J.-H."/>
        </authorList>
    </citation>
    <scope>NUCLEOTIDE SEQUENCE [LARGE SCALE GENOMIC DNA]</scope>
    <source>
        <strain evidence="3">cv. Jeju island</strain>
        <tissue evidence="2">Leaf</tissue>
    </source>
</reference>
<feature type="compositionally biased region" description="Pro residues" evidence="1">
    <location>
        <begin position="87"/>
        <end position="97"/>
    </location>
</feature>
<dbReference type="EMBL" id="PJQY01003487">
    <property type="protein sequence ID" value="PQM37107.1"/>
    <property type="molecule type" value="Genomic_DNA"/>
</dbReference>
<keyword evidence="3" id="KW-1185">Reference proteome</keyword>
<name>A0A314UI09_PRUYE</name>
<accession>A0A314UI09</accession>
<feature type="compositionally biased region" description="Pro residues" evidence="1">
    <location>
        <begin position="62"/>
        <end position="77"/>
    </location>
</feature>
<proteinExistence type="predicted"/>
<dbReference type="AlphaFoldDB" id="A0A314UI09"/>
<feature type="region of interest" description="Disordered" evidence="1">
    <location>
        <begin position="1"/>
        <end position="40"/>
    </location>
</feature>
<dbReference type="STRING" id="2094558.A0A314UI09"/>
<dbReference type="Proteomes" id="UP000250321">
    <property type="component" value="Unassembled WGS sequence"/>
</dbReference>